<feature type="domain" description="Metallo-beta-lactamase" evidence="5">
    <location>
        <begin position="12"/>
        <end position="192"/>
    </location>
</feature>
<dbReference type="InterPro" id="IPR051453">
    <property type="entry name" value="MBL_Glyoxalase_II"/>
</dbReference>
<dbReference type="PANTHER" id="PTHR46233:SF3">
    <property type="entry name" value="HYDROXYACYLGLUTATHIONE HYDROLASE GLOC"/>
    <property type="match status" value="1"/>
</dbReference>
<dbReference type="Pfam" id="PF00753">
    <property type="entry name" value="Lactamase_B"/>
    <property type="match status" value="1"/>
</dbReference>
<evidence type="ECO:0000313" key="8">
    <source>
        <dbReference type="Proteomes" id="UP000677265"/>
    </source>
</evidence>
<dbReference type="EMBL" id="JAGYPE010000005">
    <property type="protein sequence ID" value="MBS4184994.1"/>
    <property type="molecule type" value="Genomic_DNA"/>
</dbReference>
<dbReference type="SMART" id="SM00849">
    <property type="entry name" value="Lactamase_B"/>
    <property type="match status" value="1"/>
</dbReference>
<evidence type="ECO:0000313" key="6">
    <source>
        <dbReference type="EMBL" id="MBS4184994.1"/>
    </source>
</evidence>
<dbReference type="InterPro" id="IPR036866">
    <property type="entry name" value="RibonucZ/Hydroxyglut_hydro"/>
</dbReference>
<keyword evidence="2" id="KW-0479">Metal-binding</keyword>
<keyword evidence="3" id="KW-0378">Hydrolase</keyword>
<dbReference type="PANTHER" id="PTHR46233">
    <property type="entry name" value="HYDROXYACYLGLUTATHIONE HYDROLASE GLOC"/>
    <property type="match status" value="1"/>
</dbReference>
<dbReference type="RefSeq" id="WP_213144857.1">
    <property type="nucleotide sequence ID" value="NZ_JAGYPE020000023.1"/>
</dbReference>
<evidence type="ECO:0000256" key="3">
    <source>
        <dbReference type="ARBA" id="ARBA00022801"/>
    </source>
</evidence>
<evidence type="ECO:0000256" key="2">
    <source>
        <dbReference type="ARBA" id="ARBA00022723"/>
    </source>
</evidence>
<keyword evidence="8" id="KW-1185">Reference proteome</keyword>
<dbReference type="GO" id="GO:0016787">
    <property type="term" value="F:hydrolase activity"/>
    <property type="evidence" value="ECO:0007669"/>
    <property type="project" value="UniProtKB-KW"/>
</dbReference>
<dbReference type="AlphaFoldDB" id="A0A942T2H8"/>
<dbReference type="EMBL" id="JAGYPE020000023">
    <property type="protein sequence ID" value="MCH6266629.1"/>
    <property type="molecule type" value="Genomic_DNA"/>
</dbReference>
<dbReference type="InterPro" id="IPR001279">
    <property type="entry name" value="Metallo-B-lactamas"/>
</dbReference>
<evidence type="ECO:0000256" key="1">
    <source>
        <dbReference type="ARBA" id="ARBA00001947"/>
    </source>
</evidence>
<evidence type="ECO:0000256" key="4">
    <source>
        <dbReference type="ARBA" id="ARBA00022833"/>
    </source>
</evidence>
<accession>A0A942T2H8</accession>
<keyword evidence="4" id="KW-0862">Zinc</keyword>
<name>A0A942T2H8_9BACI</name>
<comment type="cofactor">
    <cofactor evidence="1">
        <name>Zn(2+)</name>
        <dbReference type="ChEBI" id="CHEBI:29105"/>
    </cofactor>
</comment>
<dbReference type="GO" id="GO:0046872">
    <property type="term" value="F:metal ion binding"/>
    <property type="evidence" value="ECO:0007669"/>
    <property type="project" value="UniProtKB-KW"/>
</dbReference>
<evidence type="ECO:0000313" key="7">
    <source>
        <dbReference type="EMBL" id="MCH6266629.1"/>
    </source>
</evidence>
<evidence type="ECO:0000259" key="5">
    <source>
        <dbReference type="SMART" id="SM00849"/>
    </source>
</evidence>
<dbReference type="SUPFAM" id="SSF56281">
    <property type="entry name" value="Metallo-hydrolase/oxidoreductase"/>
    <property type="match status" value="1"/>
</dbReference>
<protein>
    <submittedName>
        <fullName evidence="6">MBL fold metallo-hydrolase</fullName>
    </submittedName>
</protein>
<dbReference type="Proteomes" id="UP000677265">
    <property type="component" value="Unassembled WGS sequence"/>
</dbReference>
<organism evidence="6">
    <name type="scientific">Neobacillus citreus</name>
    <dbReference type="NCBI Taxonomy" id="2833578"/>
    <lineage>
        <taxon>Bacteria</taxon>
        <taxon>Bacillati</taxon>
        <taxon>Bacillota</taxon>
        <taxon>Bacilli</taxon>
        <taxon>Bacillales</taxon>
        <taxon>Bacillaceae</taxon>
        <taxon>Neobacillus</taxon>
    </lineage>
</organism>
<proteinExistence type="predicted"/>
<sequence length="211" mass="23307">MKWQQIPLGSIQTNCYIVENKDKTCLIVDPGGDGKKLLNLLNTRGLKPLAVLLTHAHFDHIGAVEDVRNAYQIPVYIHKQEEKWLGDPALNGSQFFPLIEPIKANAADHLIKDEGEMNIGEFTFHVYHTPGHSPGSVSYYFAKEGFVISGDALFQGSIGRTDLQGGNHTQLLKSIHDKLLILPEETYVLSGHGAVTTIADEMDSNPFLNGF</sequence>
<gene>
    <name evidence="7" type="ORF">KHB02_013950</name>
    <name evidence="6" type="ORF">KHB02_26800</name>
</gene>
<reference evidence="6" key="1">
    <citation type="submission" date="2021-05" db="EMBL/GenBank/DDBJ databases">
        <title>Novel Bacillus species.</title>
        <authorList>
            <person name="Liu G."/>
        </authorList>
    </citation>
    <scope>NUCLEOTIDE SEQUENCE</scope>
    <source>
        <strain evidence="6 8">FJAT-50051</strain>
    </source>
</reference>
<dbReference type="Gene3D" id="3.60.15.10">
    <property type="entry name" value="Ribonuclease Z/Hydroxyacylglutathione hydrolase-like"/>
    <property type="match status" value="1"/>
</dbReference>
<dbReference type="CDD" id="cd06262">
    <property type="entry name" value="metallo-hydrolase-like_MBL-fold"/>
    <property type="match status" value="1"/>
</dbReference>
<comment type="caution">
    <text evidence="6">The sequence shown here is derived from an EMBL/GenBank/DDBJ whole genome shotgun (WGS) entry which is preliminary data.</text>
</comment>